<dbReference type="PROSITE" id="PS00107">
    <property type="entry name" value="PROTEIN_KINASE_ATP"/>
    <property type="match status" value="1"/>
</dbReference>
<evidence type="ECO:0000313" key="12">
    <source>
        <dbReference type="Proteomes" id="UP000223968"/>
    </source>
</evidence>
<dbReference type="GO" id="GO:0000245">
    <property type="term" value="P:spliceosomal complex assembly"/>
    <property type="evidence" value="ECO:0007669"/>
    <property type="project" value="TreeGrafter"/>
</dbReference>
<evidence type="ECO:0000256" key="7">
    <source>
        <dbReference type="ARBA" id="ARBA00047899"/>
    </source>
</evidence>
<feature type="binding site" evidence="9">
    <location>
        <position position="90"/>
    </location>
    <ligand>
        <name>ATP</name>
        <dbReference type="ChEBI" id="CHEBI:30616"/>
    </ligand>
</feature>
<dbReference type="EC" id="2.7.11.1" evidence="1"/>
<dbReference type="PROSITE" id="PS50011">
    <property type="entry name" value="PROTEIN_KINASE_DOM"/>
    <property type="match status" value="1"/>
</dbReference>
<dbReference type="FunFam" id="1.10.510.10:FF:000275">
    <property type="entry name" value="SRSF protein kinase 2 isoform X3"/>
    <property type="match status" value="1"/>
</dbReference>
<dbReference type="Gene3D" id="1.10.510.10">
    <property type="entry name" value="Transferase(Phosphotransferase) domain 1"/>
    <property type="match status" value="1"/>
</dbReference>
<evidence type="ECO:0000256" key="8">
    <source>
        <dbReference type="ARBA" id="ARBA00048679"/>
    </source>
</evidence>
<dbReference type="InterPro" id="IPR051334">
    <property type="entry name" value="SRPK"/>
</dbReference>
<evidence type="ECO:0000256" key="1">
    <source>
        <dbReference type="ARBA" id="ARBA00012513"/>
    </source>
</evidence>
<dbReference type="Gene3D" id="3.30.200.20">
    <property type="entry name" value="Phosphorylase Kinase, domain 1"/>
    <property type="match status" value="1"/>
</dbReference>
<name>A0A2B7WS31_9EURO</name>
<proteinExistence type="predicted"/>
<comment type="catalytic activity">
    <reaction evidence="7">
        <text>L-threonyl-[protein] + ATP = O-phospho-L-threonyl-[protein] + ADP + H(+)</text>
        <dbReference type="Rhea" id="RHEA:46608"/>
        <dbReference type="Rhea" id="RHEA-COMP:11060"/>
        <dbReference type="Rhea" id="RHEA-COMP:11605"/>
        <dbReference type="ChEBI" id="CHEBI:15378"/>
        <dbReference type="ChEBI" id="CHEBI:30013"/>
        <dbReference type="ChEBI" id="CHEBI:30616"/>
        <dbReference type="ChEBI" id="CHEBI:61977"/>
        <dbReference type="ChEBI" id="CHEBI:456216"/>
        <dbReference type="EC" id="2.7.11.1"/>
    </reaction>
</comment>
<protein>
    <recommendedName>
        <fullName evidence="1">non-specific serine/threonine protein kinase</fullName>
        <ecNumber evidence="1">2.7.11.1</ecNumber>
    </recommendedName>
</protein>
<dbReference type="GO" id="GO:0004674">
    <property type="term" value="F:protein serine/threonine kinase activity"/>
    <property type="evidence" value="ECO:0007669"/>
    <property type="project" value="UniProtKB-KW"/>
</dbReference>
<keyword evidence="12" id="KW-1185">Reference proteome</keyword>
<keyword evidence="4 9" id="KW-0547">Nucleotide-binding</keyword>
<keyword evidence="6 9" id="KW-0067">ATP-binding</keyword>
<evidence type="ECO:0000256" key="4">
    <source>
        <dbReference type="ARBA" id="ARBA00022741"/>
    </source>
</evidence>
<dbReference type="InterPro" id="IPR017441">
    <property type="entry name" value="Protein_kinase_ATP_BS"/>
</dbReference>
<accession>A0A2B7WS31</accession>
<dbReference type="GO" id="GO:0005524">
    <property type="term" value="F:ATP binding"/>
    <property type="evidence" value="ECO:0007669"/>
    <property type="project" value="UniProtKB-UniRule"/>
</dbReference>
<keyword evidence="2" id="KW-0723">Serine/threonine-protein kinase</keyword>
<evidence type="ECO:0000259" key="10">
    <source>
        <dbReference type="PROSITE" id="PS50011"/>
    </source>
</evidence>
<comment type="catalytic activity">
    <reaction evidence="8">
        <text>L-seryl-[protein] + ATP = O-phospho-L-seryl-[protein] + ADP + H(+)</text>
        <dbReference type="Rhea" id="RHEA:17989"/>
        <dbReference type="Rhea" id="RHEA-COMP:9863"/>
        <dbReference type="Rhea" id="RHEA-COMP:11604"/>
        <dbReference type="ChEBI" id="CHEBI:15378"/>
        <dbReference type="ChEBI" id="CHEBI:29999"/>
        <dbReference type="ChEBI" id="CHEBI:30616"/>
        <dbReference type="ChEBI" id="CHEBI:83421"/>
        <dbReference type="ChEBI" id="CHEBI:456216"/>
        <dbReference type="EC" id="2.7.11.1"/>
    </reaction>
</comment>
<evidence type="ECO:0000256" key="6">
    <source>
        <dbReference type="ARBA" id="ARBA00022840"/>
    </source>
</evidence>
<dbReference type="OrthoDB" id="5979581at2759"/>
<dbReference type="EMBL" id="PDNB01000206">
    <property type="protein sequence ID" value="PGG99297.1"/>
    <property type="molecule type" value="Genomic_DNA"/>
</dbReference>
<organism evidence="11 12">
    <name type="scientific">Helicocarpus griseus UAMH5409</name>
    <dbReference type="NCBI Taxonomy" id="1447875"/>
    <lineage>
        <taxon>Eukaryota</taxon>
        <taxon>Fungi</taxon>
        <taxon>Dikarya</taxon>
        <taxon>Ascomycota</taxon>
        <taxon>Pezizomycotina</taxon>
        <taxon>Eurotiomycetes</taxon>
        <taxon>Eurotiomycetidae</taxon>
        <taxon>Onygenales</taxon>
        <taxon>Ajellomycetaceae</taxon>
        <taxon>Helicocarpus</taxon>
    </lineage>
</organism>
<dbReference type="SUPFAM" id="SSF56112">
    <property type="entry name" value="Protein kinase-like (PK-like)"/>
    <property type="match status" value="1"/>
</dbReference>
<evidence type="ECO:0000256" key="9">
    <source>
        <dbReference type="PROSITE-ProRule" id="PRU10141"/>
    </source>
</evidence>
<dbReference type="Proteomes" id="UP000223968">
    <property type="component" value="Unassembled WGS sequence"/>
</dbReference>
<evidence type="ECO:0000256" key="2">
    <source>
        <dbReference type="ARBA" id="ARBA00022527"/>
    </source>
</evidence>
<dbReference type="InterPro" id="IPR011009">
    <property type="entry name" value="Kinase-like_dom_sf"/>
</dbReference>
<reference evidence="11 12" key="1">
    <citation type="submission" date="2017-10" db="EMBL/GenBank/DDBJ databases">
        <title>Comparative genomics in systemic dimorphic fungi from Ajellomycetaceae.</title>
        <authorList>
            <person name="Munoz J.F."/>
            <person name="Mcewen J.G."/>
            <person name="Clay O.K."/>
            <person name="Cuomo C.A."/>
        </authorList>
    </citation>
    <scope>NUCLEOTIDE SEQUENCE [LARGE SCALE GENOMIC DNA]</scope>
    <source>
        <strain evidence="11 12">UAMH5409</strain>
    </source>
</reference>
<dbReference type="STRING" id="1447875.A0A2B7WS31"/>
<feature type="domain" description="Protein kinase" evidence="10">
    <location>
        <begin position="61"/>
        <end position="416"/>
    </location>
</feature>
<dbReference type="Pfam" id="PF00069">
    <property type="entry name" value="Pkinase"/>
    <property type="match status" value="1"/>
</dbReference>
<evidence type="ECO:0000256" key="3">
    <source>
        <dbReference type="ARBA" id="ARBA00022679"/>
    </source>
</evidence>
<comment type="caution">
    <text evidence="11">The sequence shown here is derived from an EMBL/GenBank/DDBJ whole genome shotgun (WGS) entry which is preliminary data.</text>
</comment>
<keyword evidence="3" id="KW-0808">Transferase</keyword>
<evidence type="ECO:0000313" key="11">
    <source>
        <dbReference type="EMBL" id="PGG99297.1"/>
    </source>
</evidence>
<gene>
    <name evidence="11" type="ORF">AJ79_08564</name>
</gene>
<dbReference type="PANTHER" id="PTHR47634:SF9">
    <property type="entry name" value="PROTEIN KINASE DOMAIN-CONTAINING PROTEIN-RELATED"/>
    <property type="match status" value="1"/>
</dbReference>
<evidence type="ECO:0000256" key="5">
    <source>
        <dbReference type="ARBA" id="ARBA00022777"/>
    </source>
</evidence>
<dbReference type="PANTHER" id="PTHR47634">
    <property type="entry name" value="PROTEIN KINASE DOMAIN-CONTAINING PROTEIN-RELATED"/>
    <property type="match status" value="1"/>
</dbReference>
<keyword evidence="5 11" id="KW-0418">Kinase</keyword>
<dbReference type="InterPro" id="IPR000719">
    <property type="entry name" value="Prot_kinase_dom"/>
</dbReference>
<sequence length="418" mass="47421">MNRVRILGNRARLQLSKLPHPGPRRTFSSTIPHLVNEEPSLYGEGGFHPISLGDTFDAGRYEVLRKLGYGQYSTVWLARDFKHQRFVAIKALRADRYGKSERDILSKISDISASSNHEGRHFILQILRRFNHVGPNGGHTFFVFDVLGHHLYFQCSKYEDGRLPVQVVKTIARQLLLGLDFLHRECNIVHTDIHPKNVLLELKDPNTAISKHLSEVSPRTDTKSGETFPLREVIETPLIAEMEAPCLKIIDFGAAKWRGKNQTYQIQPVSLRAPEVIIGAPWDTGVDIWTLGCLIVEFVQGIVLFLGEASKDGTWTVDDDRLAKIIEVFGPFPPELLERGTRTADFFDENGDLRRIPKLKPTTLENLLNGPKKPFSKPDDMPEADVPLFINFIRGMLAIDPERRSSAADLVKHEWLKR</sequence>
<dbReference type="AlphaFoldDB" id="A0A2B7WS31"/>
<dbReference type="GO" id="GO:0050684">
    <property type="term" value="P:regulation of mRNA processing"/>
    <property type="evidence" value="ECO:0007669"/>
    <property type="project" value="TreeGrafter"/>
</dbReference>